<dbReference type="AlphaFoldDB" id="A0A154QHV5"/>
<dbReference type="eggNOG" id="COG3422">
    <property type="taxonomic scope" value="Bacteria"/>
</dbReference>
<keyword evidence="4" id="KW-1185">Reference proteome</keyword>
<dbReference type="InterPro" id="IPR036913">
    <property type="entry name" value="YegP-like_sf"/>
</dbReference>
<dbReference type="PANTHER" id="PTHR40606">
    <property type="match status" value="1"/>
</dbReference>
<reference evidence="3 4" key="1">
    <citation type="journal article" date="2016" name="MBio">
        <title>Lateral Gene Transfer in a Heavy Metal-Contaminated-Groundwater Microbial Community.</title>
        <authorList>
            <person name="Hemme C.L."/>
            <person name="Green S.J."/>
            <person name="Rishishwar L."/>
            <person name="Prakash O."/>
            <person name="Pettenato A."/>
            <person name="Chakraborty R."/>
            <person name="Deutschbauer A.M."/>
            <person name="Van Nostrand J.D."/>
            <person name="Wu L."/>
            <person name="He Z."/>
            <person name="Jordan I.K."/>
            <person name="Hazen T.C."/>
            <person name="Arkin A.P."/>
            <person name="Kostka J.E."/>
            <person name="Zhou J."/>
        </authorList>
    </citation>
    <scope>NUCLEOTIDE SEQUENCE [LARGE SCALE GENOMIC DNA]</scope>
    <source>
        <strain evidence="3 4">FW104-T7</strain>
    </source>
</reference>
<dbReference type="RefSeq" id="WP_008437935.1">
    <property type="nucleotide sequence ID" value="NZ_LVJS01000045.1"/>
</dbReference>
<dbReference type="Gene3D" id="2.30.29.80">
    <property type="match status" value="1"/>
</dbReference>
<dbReference type="STRING" id="416169.RHOFW104T7_13975"/>
<gene>
    <name evidence="3" type="ORF">RHOFW104T7_13975</name>
</gene>
<sequence>MSGKFTVFTGKNGETYFNLKAANGEIILKSEGYRDKASAHNGIESVRKNAPDAARYEKKTSVNGKFHFNLKAANHQVIGSSEMYESEHSRDAGIASVRANAPDAKLIEG</sequence>
<evidence type="ECO:0000313" key="4">
    <source>
        <dbReference type="Proteomes" id="UP000076131"/>
    </source>
</evidence>
<protein>
    <recommendedName>
        <fullName evidence="2">DUF1508 domain-containing protein</fullName>
    </recommendedName>
</protein>
<accession>A0A154QHV5</accession>
<dbReference type="PANTHER" id="PTHR40606:SF1">
    <property type="entry name" value="UPF0339 PROTEIN YEGP"/>
    <property type="match status" value="1"/>
</dbReference>
<dbReference type="EMBL" id="LVJS01000045">
    <property type="protein sequence ID" value="KZC23422.1"/>
    <property type="molecule type" value="Genomic_DNA"/>
</dbReference>
<comment type="caution">
    <text evidence="3">The sequence shown here is derived from an EMBL/GenBank/DDBJ whole genome shotgun (WGS) entry which is preliminary data.</text>
</comment>
<dbReference type="InterPro" id="IPR010879">
    <property type="entry name" value="DUF1508"/>
</dbReference>
<proteinExistence type="inferred from homology"/>
<name>A0A154QHV5_9GAMM</name>
<evidence type="ECO:0000256" key="1">
    <source>
        <dbReference type="ARBA" id="ARBA00007576"/>
    </source>
</evidence>
<dbReference type="InterPro" id="IPR051141">
    <property type="entry name" value="UPF0339_domain"/>
</dbReference>
<evidence type="ECO:0000313" key="3">
    <source>
        <dbReference type="EMBL" id="KZC23422.1"/>
    </source>
</evidence>
<dbReference type="SUPFAM" id="SSF160113">
    <property type="entry name" value="YegP-like"/>
    <property type="match status" value="2"/>
</dbReference>
<feature type="domain" description="DUF1508" evidence="2">
    <location>
        <begin position="63"/>
        <end position="108"/>
    </location>
</feature>
<evidence type="ECO:0000259" key="2">
    <source>
        <dbReference type="Pfam" id="PF07411"/>
    </source>
</evidence>
<dbReference type="Pfam" id="PF07411">
    <property type="entry name" value="DUF1508"/>
    <property type="match status" value="2"/>
</dbReference>
<feature type="domain" description="DUF1508" evidence="2">
    <location>
        <begin position="11"/>
        <end position="57"/>
    </location>
</feature>
<organism evidence="3 4">
    <name type="scientific">Rhodanobacter thiooxydans</name>
    <dbReference type="NCBI Taxonomy" id="416169"/>
    <lineage>
        <taxon>Bacteria</taxon>
        <taxon>Pseudomonadati</taxon>
        <taxon>Pseudomonadota</taxon>
        <taxon>Gammaproteobacteria</taxon>
        <taxon>Lysobacterales</taxon>
        <taxon>Rhodanobacteraceae</taxon>
        <taxon>Rhodanobacter</taxon>
    </lineage>
</organism>
<comment type="similarity">
    <text evidence="1">Belongs to the UPF0339 family. Duplicated subfamily.</text>
</comment>
<dbReference type="Proteomes" id="UP000076131">
    <property type="component" value="Unassembled WGS sequence"/>
</dbReference>